<accession>A0AA88TEH3</accession>
<gene>
    <name evidence="7" type="ORF">Q5P01_003013</name>
</gene>
<organism evidence="7 8">
    <name type="scientific">Channa striata</name>
    <name type="common">Snakehead murrel</name>
    <name type="synonym">Ophicephalus striatus</name>
    <dbReference type="NCBI Taxonomy" id="64152"/>
    <lineage>
        <taxon>Eukaryota</taxon>
        <taxon>Metazoa</taxon>
        <taxon>Chordata</taxon>
        <taxon>Craniata</taxon>
        <taxon>Vertebrata</taxon>
        <taxon>Euteleostomi</taxon>
        <taxon>Actinopterygii</taxon>
        <taxon>Neopterygii</taxon>
        <taxon>Teleostei</taxon>
        <taxon>Neoteleostei</taxon>
        <taxon>Acanthomorphata</taxon>
        <taxon>Anabantaria</taxon>
        <taxon>Anabantiformes</taxon>
        <taxon>Channoidei</taxon>
        <taxon>Channidae</taxon>
        <taxon>Channa</taxon>
    </lineage>
</organism>
<evidence type="ECO:0000256" key="2">
    <source>
        <dbReference type="ARBA" id="ARBA00023136"/>
    </source>
</evidence>
<dbReference type="GO" id="GO:0001817">
    <property type="term" value="P:regulation of cytokine production"/>
    <property type="evidence" value="ECO:0007669"/>
    <property type="project" value="TreeGrafter"/>
</dbReference>
<evidence type="ECO:0000313" key="7">
    <source>
        <dbReference type="EMBL" id="KAK2863480.1"/>
    </source>
</evidence>
<dbReference type="InterPro" id="IPR013783">
    <property type="entry name" value="Ig-like_fold"/>
</dbReference>
<dbReference type="InterPro" id="IPR013106">
    <property type="entry name" value="Ig_V-set"/>
</dbReference>
<comment type="caution">
    <text evidence="7">The sequence shown here is derived from an EMBL/GenBank/DDBJ whole genome shotgun (WGS) entry which is preliminary data.</text>
</comment>
<evidence type="ECO:0000256" key="1">
    <source>
        <dbReference type="ARBA" id="ARBA00004370"/>
    </source>
</evidence>
<dbReference type="PANTHER" id="PTHR24100">
    <property type="entry name" value="BUTYROPHILIN"/>
    <property type="match status" value="1"/>
</dbReference>
<keyword evidence="5" id="KW-0732">Signal</keyword>
<feature type="signal peptide" evidence="5">
    <location>
        <begin position="1"/>
        <end position="24"/>
    </location>
</feature>
<sequence>MSNDTSAWILFVCLLSSCLPSTSASEDVKVEGEPGENVLLQCQGTRDVTFLKWSKPDLKSHNFVYFFRNKELDKDYQLQSFQDRVELKDPNMRNGDASIILKNISIRDTGTYECSVGYGGSSELVSRVTLTVRPQGGGAGHTGDGGDKDGHVGLVVGLSVVGVLLLVAGITAGFVMYKKHKGRSTY</sequence>
<dbReference type="Proteomes" id="UP001187415">
    <property type="component" value="Unassembled WGS sequence"/>
</dbReference>
<feature type="chain" id="PRO_5041698043" description="Ig-like domain-containing protein" evidence="5">
    <location>
        <begin position="25"/>
        <end position="186"/>
    </location>
</feature>
<dbReference type="Pfam" id="PF07686">
    <property type="entry name" value="V-set"/>
    <property type="match status" value="1"/>
</dbReference>
<protein>
    <recommendedName>
        <fullName evidence="6">Ig-like domain-containing protein</fullName>
    </recommendedName>
</protein>
<dbReference type="InterPro" id="IPR003599">
    <property type="entry name" value="Ig_sub"/>
</dbReference>
<dbReference type="SMART" id="SM00409">
    <property type="entry name" value="IG"/>
    <property type="match status" value="1"/>
</dbReference>
<keyword evidence="2 4" id="KW-0472">Membrane</keyword>
<name>A0AA88TEH3_CHASR</name>
<keyword evidence="3" id="KW-0393">Immunoglobulin domain</keyword>
<feature type="transmembrane region" description="Helical" evidence="4">
    <location>
        <begin position="154"/>
        <end position="177"/>
    </location>
</feature>
<reference evidence="7" key="1">
    <citation type="submission" date="2023-07" db="EMBL/GenBank/DDBJ databases">
        <title>Chromosome-level Genome Assembly of Striped Snakehead (Channa striata).</title>
        <authorList>
            <person name="Liu H."/>
        </authorList>
    </citation>
    <scope>NUCLEOTIDE SEQUENCE</scope>
    <source>
        <strain evidence="7">Gz</strain>
        <tissue evidence="7">Muscle</tissue>
    </source>
</reference>
<comment type="subcellular location">
    <subcellularLocation>
        <location evidence="1">Membrane</location>
    </subcellularLocation>
</comment>
<evidence type="ECO:0000256" key="4">
    <source>
        <dbReference type="SAM" id="Phobius"/>
    </source>
</evidence>
<dbReference type="EMBL" id="JAUPFM010000001">
    <property type="protein sequence ID" value="KAK2863480.1"/>
    <property type="molecule type" value="Genomic_DNA"/>
</dbReference>
<evidence type="ECO:0000259" key="6">
    <source>
        <dbReference type="PROSITE" id="PS50835"/>
    </source>
</evidence>
<dbReference type="GO" id="GO:0050852">
    <property type="term" value="P:T cell receptor signaling pathway"/>
    <property type="evidence" value="ECO:0007669"/>
    <property type="project" value="TreeGrafter"/>
</dbReference>
<evidence type="ECO:0000313" key="8">
    <source>
        <dbReference type="Proteomes" id="UP001187415"/>
    </source>
</evidence>
<dbReference type="SUPFAM" id="SSF48726">
    <property type="entry name" value="Immunoglobulin"/>
    <property type="match status" value="1"/>
</dbReference>
<dbReference type="InterPro" id="IPR036179">
    <property type="entry name" value="Ig-like_dom_sf"/>
</dbReference>
<keyword evidence="4" id="KW-1133">Transmembrane helix</keyword>
<proteinExistence type="predicted"/>
<dbReference type="Gene3D" id="2.60.40.10">
    <property type="entry name" value="Immunoglobulins"/>
    <property type="match status" value="1"/>
</dbReference>
<evidence type="ECO:0000256" key="5">
    <source>
        <dbReference type="SAM" id="SignalP"/>
    </source>
</evidence>
<evidence type="ECO:0000256" key="3">
    <source>
        <dbReference type="ARBA" id="ARBA00023319"/>
    </source>
</evidence>
<dbReference type="GO" id="GO:0005102">
    <property type="term" value="F:signaling receptor binding"/>
    <property type="evidence" value="ECO:0007669"/>
    <property type="project" value="TreeGrafter"/>
</dbReference>
<dbReference type="AlphaFoldDB" id="A0AA88TEH3"/>
<dbReference type="InterPro" id="IPR050504">
    <property type="entry name" value="IgSF_BTN/MOG"/>
</dbReference>
<dbReference type="PROSITE" id="PS50835">
    <property type="entry name" value="IG_LIKE"/>
    <property type="match status" value="1"/>
</dbReference>
<dbReference type="InterPro" id="IPR007110">
    <property type="entry name" value="Ig-like_dom"/>
</dbReference>
<feature type="domain" description="Ig-like" evidence="6">
    <location>
        <begin position="20"/>
        <end position="131"/>
    </location>
</feature>
<keyword evidence="8" id="KW-1185">Reference proteome</keyword>
<keyword evidence="4" id="KW-0812">Transmembrane</keyword>
<dbReference type="PANTHER" id="PTHR24100:SF151">
    <property type="entry name" value="ICOS LIGAND"/>
    <property type="match status" value="1"/>
</dbReference>
<dbReference type="GO" id="GO:0009897">
    <property type="term" value="C:external side of plasma membrane"/>
    <property type="evidence" value="ECO:0007669"/>
    <property type="project" value="TreeGrafter"/>
</dbReference>